<dbReference type="GO" id="GO:0046872">
    <property type="term" value="F:metal ion binding"/>
    <property type="evidence" value="ECO:0007669"/>
    <property type="project" value="UniProtKB-KW"/>
</dbReference>
<evidence type="ECO:0000313" key="8">
    <source>
        <dbReference type="Proteomes" id="UP000184406"/>
    </source>
</evidence>
<organism evidence="7 8">
    <name type="scientific">Arenibacter palladensis</name>
    <dbReference type="NCBI Taxonomy" id="237373"/>
    <lineage>
        <taxon>Bacteria</taxon>
        <taxon>Pseudomonadati</taxon>
        <taxon>Bacteroidota</taxon>
        <taxon>Flavobacteriia</taxon>
        <taxon>Flavobacteriales</taxon>
        <taxon>Flavobacteriaceae</taxon>
        <taxon>Arenibacter</taxon>
    </lineage>
</organism>
<evidence type="ECO:0000256" key="4">
    <source>
        <dbReference type="ARBA" id="ARBA00022723"/>
    </source>
</evidence>
<dbReference type="AlphaFoldDB" id="A0A1M4YJD9"/>
<accession>A0A1M4YJD9</accession>
<sequence length="124" mass="14037">MARTLYNRLGEIKGITKLVDDVVDLHMGNPTISPRFVPYRDQPDRLRLIKQHTVHFFCAGAGGPQEYKGRDMVTTHKGMNISEQEFMAVVDDILEAMDVNNYGDEEKKDVLAILYSLKGGVIRL</sequence>
<dbReference type="PROSITE" id="PS01213">
    <property type="entry name" value="GLOBIN_FAM_2"/>
    <property type="match status" value="1"/>
</dbReference>
<feature type="binding site" description="distal binding residue" evidence="6">
    <location>
        <position position="76"/>
    </location>
    <ligand>
        <name>heme</name>
        <dbReference type="ChEBI" id="CHEBI:30413"/>
    </ligand>
    <ligandPart>
        <name>Fe</name>
        <dbReference type="ChEBI" id="CHEBI:18248"/>
    </ligandPart>
</feature>
<evidence type="ECO:0000256" key="5">
    <source>
        <dbReference type="ARBA" id="ARBA00023004"/>
    </source>
</evidence>
<dbReference type="GO" id="GO:0020037">
    <property type="term" value="F:heme binding"/>
    <property type="evidence" value="ECO:0007669"/>
    <property type="project" value="InterPro"/>
</dbReference>
<proteinExistence type="predicted"/>
<keyword evidence="5 6" id="KW-0408">Iron</keyword>
<keyword evidence="4 6" id="KW-0479">Metal-binding</keyword>
<evidence type="ECO:0000256" key="2">
    <source>
        <dbReference type="ARBA" id="ARBA00022448"/>
    </source>
</evidence>
<dbReference type="EMBL" id="FQUX01000002">
    <property type="protein sequence ID" value="SHF05974.1"/>
    <property type="molecule type" value="Genomic_DNA"/>
</dbReference>
<dbReference type="Gene3D" id="1.10.490.10">
    <property type="entry name" value="Globins"/>
    <property type="match status" value="1"/>
</dbReference>
<evidence type="ECO:0000256" key="3">
    <source>
        <dbReference type="ARBA" id="ARBA00022617"/>
    </source>
</evidence>
<gene>
    <name evidence="7" type="ORF">SAMN03080594_102471</name>
</gene>
<evidence type="ECO:0000256" key="1">
    <source>
        <dbReference type="ARBA" id="ARBA00001971"/>
    </source>
</evidence>
<dbReference type="InterPro" id="IPR012292">
    <property type="entry name" value="Globin/Proto"/>
</dbReference>
<dbReference type="InterPro" id="IPR001486">
    <property type="entry name" value="Hemoglobin_trunc"/>
</dbReference>
<dbReference type="CDD" id="cd00454">
    <property type="entry name" value="TrHb1_N"/>
    <property type="match status" value="1"/>
</dbReference>
<dbReference type="InterPro" id="IPR019795">
    <property type="entry name" value="Globin_bac-like_CS"/>
</dbReference>
<keyword evidence="8" id="KW-1185">Reference proteome</keyword>
<protein>
    <submittedName>
        <fullName evidence="7">Hemoglobin</fullName>
    </submittedName>
</protein>
<keyword evidence="2" id="KW-0813">Transport</keyword>
<dbReference type="GO" id="GO:0019825">
    <property type="term" value="F:oxygen binding"/>
    <property type="evidence" value="ECO:0007669"/>
    <property type="project" value="InterPro"/>
</dbReference>
<dbReference type="GO" id="GO:0015671">
    <property type="term" value="P:oxygen transport"/>
    <property type="evidence" value="ECO:0007669"/>
    <property type="project" value="InterPro"/>
</dbReference>
<comment type="cofactor">
    <cofactor evidence="1">
        <name>heme</name>
        <dbReference type="ChEBI" id="CHEBI:30413"/>
    </cofactor>
</comment>
<keyword evidence="3 6" id="KW-0349">Heme</keyword>
<name>A0A1M4YJD9_9FLAO</name>
<dbReference type="SUPFAM" id="SSF46458">
    <property type="entry name" value="Globin-like"/>
    <property type="match status" value="1"/>
</dbReference>
<feature type="binding site" description="distal binding residue" evidence="6">
    <location>
        <position position="52"/>
    </location>
    <ligand>
        <name>heme</name>
        <dbReference type="ChEBI" id="CHEBI:30413"/>
    </ligand>
    <ligandPart>
        <name>Fe</name>
        <dbReference type="ChEBI" id="CHEBI:18248"/>
    </ligandPart>
</feature>
<dbReference type="Proteomes" id="UP000184406">
    <property type="component" value="Unassembled WGS sequence"/>
</dbReference>
<dbReference type="RefSeq" id="WP_072861295.1">
    <property type="nucleotide sequence ID" value="NZ_FQUX01000002.1"/>
</dbReference>
<evidence type="ECO:0000256" key="6">
    <source>
        <dbReference type="PIRSR" id="PIRSR601486-1"/>
    </source>
</evidence>
<evidence type="ECO:0000313" key="7">
    <source>
        <dbReference type="EMBL" id="SHF05974.1"/>
    </source>
</evidence>
<dbReference type="OrthoDB" id="9795814at2"/>
<reference evidence="8" key="1">
    <citation type="submission" date="2016-11" db="EMBL/GenBank/DDBJ databases">
        <authorList>
            <person name="Varghese N."/>
            <person name="Submissions S."/>
        </authorList>
    </citation>
    <scope>NUCLEOTIDE SEQUENCE [LARGE SCALE GENOMIC DNA]</scope>
    <source>
        <strain evidence="8">DSM 17539</strain>
    </source>
</reference>
<dbReference type="InterPro" id="IPR009050">
    <property type="entry name" value="Globin-like_sf"/>
</dbReference>
<dbReference type="Pfam" id="PF01152">
    <property type="entry name" value="Bac_globin"/>
    <property type="match status" value="1"/>
</dbReference>